<dbReference type="GO" id="GO:0006228">
    <property type="term" value="P:UTP biosynthetic process"/>
    <property type="evidence" value="ECO:0007669"/>
    <property type="project" value="InterPro"/>
</dbReference>
<evidence type="ECO:0000256" key="13">
    <source>
        <dbReference type="RuleBase" id="RU004011"/>
    </source>
</evidence>
<protein>
    <recommendedName>
        <fullName evidence="4">Nucleoside diphosphate kinase</fullName>
        <ecNumber evidence="3">2.7.4.6</ecNumber>
    </recommendedName>
</protein>
<evidence type="ECO:0000256" key="2">
    <source>
        <dbReference type="ARBA" id="ARBA00008142"/>
    </source>
</evidence>
<evidence type="ECO:0000256" key="11">
    <source>
        <dbReference type="ARBA" id="ARBA00023080"/>
    </source>
</evidence>
<organism evidence="15 16">
    <name type="scientific">Lacticaseibacillus saniviri JCM 17471 = DSM 24301</name>
    <dbReference type="NCBI Taxonomy" id="1293598"/>
    <lineage>
        <taxon>Bacteria</taxon>
        <taxon>Bacillati</taxon>
        <taxon>Bacillota</taxon>
        <taxon>Bacilli</taxon>
        <taxon>Lactobacillales</taxon>
        <taxon>Lactobacillaceae</taxon>
        <taxon>Lacticaseibacillus</taxon>
    </lineage>
</organism>
<dbReference type="PATRIC" id="fig|1293598.4.peg.1776"/>
<evidence type="ECO:0000256" key="12">
    <source>
        <dbReference type="PROSITE-ProRule" id="PRU00706"/>
    </source>
</evidence>
<name>A0A0R2MRL4_9LACO</name>
<dbReference type="PRINTS" id="PR01243">
    <property type="entry name" value="NUCDPKINASE"/>
</dbReference>
<dbReference type="GO" id="GO:0006241">
    <property type="term" value="P:CTP biosynthetic process"/>
    <property type="evidence" value="ECO:0007669"/>
    <property type="project" value="InterPro"/>
</dbReference>
<dbReference type="FunFam" id="3.30.70.141:FF:000003">
    <property type="entry name" value="Nucleoside diphosphate kinase"/>
    <property type="match status" value="1"/>
</dbReference>
<dbReference type="CDD" id="cd04413">
    <property type="entry name" value="NDPk_I"/>
    <property type="match status" value="1"/>
</dbReference>
<accession>A0A0R2MRL4</accession>
<feature type="active site" description="Pros-phosphohistidine intermediate" evidence="12">
    <location>
        <position position="121"/>
    </location>
</feature>
<keyword evidence="7" id="KW-0547">Nucleotide-binding</keyword>
<sequence>MTEERILMLVKPDGVADHHVGEIISRVERRGYVLEALKVVQATPEQLEQHYHKLVDEPFFSDISEYMLSGPIVAMIASGTNVIKAVRTMTGSTNPTEAASGTIRGDFAREWSEGAIHNVVHSSDSVTSAEREIGIWFPERNA</sequence>
<feature type="binding site" evidence="12">
    <location>
        <position position="93"/>
    </location>
    <ligand>
        <name>ATP</name>
        <dbReference type="ChEBI" id="CHEBI:30616"/>
    </ligand>
</feature>
<evidence type="ECO:0000256" key="4">
    <source>
        <dbReference type="ARBA" id="ARBA00017632"/>
    </source>
</evidence>
<evidence type="ECO:0000259" key="14">
    <source>
        <dbReference type="SMART" id="SM00562"/>
    </source>
</evidence>
<dbReference type="PROSITE" id="PS51374">
    <property type="entry name" value="NDPK_LIKE"/>
    <property type="match status" value="1"/>
</dbReference>
<reference evidence="15 16" key="1">
    <citation type="journal article" date="2015" name="Genome Announc.">
        <title>Expanding the biotechnology potential of lactobacilli through comparative genomics of 213 strains and associated genera.</title>
        <authorList>
            <person name="Sun Z."/>
            <person name="Harris H.M."/>
            <person name="McCann A."/>
            <person name="Guo C."/>
            <person name="Argimon S."/>
            <person name="Zhang W."/>
            <person name="Yang X."/>
            <person name="Jeffery I.B."/>
            <person name="Cooney J.C."/>
            <person name="Kagawa T.F."/>
            <person name="Liu W."/>
            <person name="Song Y."/>
            <person name="Salvetti E."/>
            <person name="Wrobel A."/>
            <person name="Rasinkangas P."/>
            <person name="Parkhill J."/>
            <person name="Rea M.C."/>
            <person name="O'Sullivan O."/>
            <person name="Ritari J."/>
            <person name="Douillard F.P."/>
            <person name="Paul Ross R."/>
            <person name="Yang R."/>
            <person name="Briner A.E."/>
            <person name="Felis G.E."/>
            <person name="de Vos W.M."/>
            <person name="Barrangou R."/>
            <person name="Klaenhammer T.R."/>
            <person name="Caufield P.W."/>
            <person name="Cui Y."/>
            <person name="Zhang H."/>
            <person name="O'Toole P.W."/>
        </authorList>
    </citation>
    <scope>NUCLEOTIDE SEQUENCE [LARGE SCALE GENOMIC DNA]</scope>
    <source>
        <strain evidence="15 16">DSM 24301</strain>
    </source>
</reference>
<dbReference type="SMART" id="SM00562">
    <property type="entry name" value="NDK"/>
    <property type="match status" value="1"/>
</dbReference>
<evidence type="ECO:0000256" key="1">
    <source>
        <dbReference type="ARBA" id="ARBA00001946"/>
    </source>
</evidence>
<feature type="binding site" evidence="12">
    <location>
        <position position="104"/>
    </location>
    <ligand>
        <name>ATP</name>
        <dbReference type="ChEBI" id="CHEBI:30616"/>
    </ligand>
</feature>
<dbReference type="OrthoDB" id="9801161at2"/>
<dbReference type="InterPro" id="IPR034907">
    <property type="entry name" value="NDK-like_dom"/>
</dbReference>
<comment type="caution">
    <text evidence="15">The sequence shown here is derived from an EMBL/GenBank/DDBJ whole genome shotgun (WGS) entry which is preliminary data.</text>
</comment>
<dbReference type="GO" id="GO:0006183">
    <property type="term" value="P:GTP biosynthetic process"/>
    <property type="evidence" value="ECO:0007669"/>
    <property type="project" value="InterPro"/>
</dbReference>
<keyword evidence="5" id="KW-0808">Transferase</keyword>
<comment type="similarity">
    <text evidence="2 12 13">Belongs to the NDK family.</text>
</comment>
<keyword evidence="8 15" id="KW-0418">Kinase</keyword>
<evidence type="ECO:0000256" key="6">
    <source>
        <dbReference type="ARBA" id="ARBA00022723"/>
    </source>
</evidence>
<evidence type="ECO:0000256" key="7">
    <source>
        <dbReference type="ARBA" id="ARBA00022741"/>
    </source>
</evidence>
<dbReference type="EMBL" id="JQCE01000045">
    <property type="protein sequence ID" value="KRO16214.1"/>
    <property type="molecule type" value="Genomic_DNA"/>
</dbReference>
<evidence type="ECO:0000256" key="10">
    <source>
        <dbReference type="ARBA" id="ARBA00022842"/>
    </source>
</evidence>
<keyword evidence="11" id="KW-0546">Nucleotide metabolism</keyword>
<evidence type="ECO:0000256" key="5">
    <source>
        <dbReference type="ARBA" id="ARBA00022679"/>
    </source>
</evidence>
<comment type="cofactor">
    <cofactor evidence="1">
        <name>Mg(2+)</name>
        <dbReference type="ChEBI" id="CHEBI:18420"/>
    </cofactor>
</comment>
<dbReference type="GO" id="GO:0005524">
    <property type="term" value="F:ATP binding"/>
    <property type="evidence" value="ECO:0007669"/>
    <property type="project" value="UniProtKB-KW"/>
</dbReference>
<keyword evidence="10" id="KW-0460">Magnesium</keyword>
<dbReference type="InterPro" id="IPR036850">
    <property type="entry name" value="NDK-like_dom_sf"/>
</dbReference>
<dbReference type="EC" id="2.7.4.6" evidence="3"/>
<evidence type="ECO:0000256" key="8">
    <source>
        <dbReference type="ARBA" id="ARBA00022777"/>
    </source>
</evidence>
<dbReference type="InterPro" id="IPR001564">
    <property type="entry name" value="Nucleoside_diP_kinase"/>
</dbReference>
<feature type="binding site" evidence="12">
    <location>
        <position position="59"/>
    </location>
    <ligand>
        <name>ATP</name>
        <dbReference type="ChEBI" id="CHEBI:30616"/>
    </ligand>
</feature>
<keyword evidence="16" id="KW-1185">Reference proteome</keyword>
<feature type="binding site" evidence="12">
    <location>
        <position position="11"/>
    </location>
    <ligand>
        <name>ATP</name>
        <dbReference type="ChEBI" id="CHEBI:30616"/>
    </ligand>
</feature>
<dbReference type="AlphaFoldDB" id="A0A0R2MRL4"/>
<dbReference type="PANTHER" id="PTHR11349">
    <property type="entry name" value="NUCLEOSIDE DIPHOSPHATE KINASE"/>
    <property type="match status" value="1"/>
</dbReference>
<feature type="binding site" evidence="12">
    <location>
        <position position="87"/>
    </location>
    <ligand>
        <name>ATP</name>
        <dbReference type="ChEBI" id="CHEBI:30616"/>
    </ligand>
</feature>
<feature type="binding site" evidence="12">
    <location>
        <position position="118"/>
    </location>
    <ligand>
        <name>ATP</name>
        <dbReference type="ChEBI" id="CHEBI:30616"/>
    </ligand>
</feature>
<dbReference type="GO" id="GO:0004550">
    <property type="term" value="F:nucleoside diphosphate kinase activity"/>
    <property type="evidence" value="ECO:0007669"/>
    <property type="project" value="UniProtKB-EC"/>
</dbReference>
<evidence type="ECO:0000313" key="16">
    <source>
        <dbReference type="Proteomes" id="UP000050969"/>
    </source>
</evidence>
<gene>
    <name evidence="15" type="ORF">IV56_GL001703</name>
</gene>
<evidence type="ECO:0000256" key="3">
    <source>
        <dbReference type="ARBA" id="ARBA00012966"/>
    </source>
</evidence>
<evidence type="ECO:0000256" key="9">
    <source>
        <dbReference type="ARBA" id="ARBA00022840"/>
    </source>
</evidence>
<dbReference type="NCBIfam" id="NF001908">
    <property type="entry name" value="PRK00668.1"/>
    <property type="match status" value="1"/>
</dbReference>
<keyword evidence="9" id="KW-0067">ATP-binding</keyword>
<dbReference type="STRING" id="1293598.IV56_GL001703"/>
<evidence type="ECO:0000313" key="15">
    <source>
        <dbReference type="EMBL" id="KRO16214.1"/>
    </source>
</evidence>
<dbReference type="Proteomes" id="UP000050969">
    <property type="component" value="Unassembled WGS sequence"/>
</dbReference>
<proteinExistence type="inferred from homology"/>
<dbReference type="SUPFAM" id="SSF54919">
    <property type="entry name" value="Nucleoside diphosphate kinase, NDK"/>
    <property type="match status" value="1"/>
</dbReference>
<dbReference type="Gene3D" id="3.30.70.141">
    <property type="entry name" value="Nucleoside diphosphate kinase-like domain"/>
    <property type="match status" value="1"/>
</dbReference>
<dbReference type="GO" id="GO:0046872">
    <property type="term" value="F:metal ion binding"/>
    <property type="evidence" value="ECO:0007669"/>
    <property type="project" value="UniProtKB-KW"/>
</dbReference>
<dbReference type="Pfam" id="PF00334">
    <property type="entry name" value="NDK"/>
    <property type="match status" value="1"/>
</dbReference>
<keyword evidence="6" id="KW-0479">Metal-binding</keyword>
<dbReference type="RefSeq" id="WP_054778001.1">
    <property type="nucleotide sequence ID" value="NZ_BBBX01000025.1"/>
</dbReference>
<feature type="domain" description="Nucleoside diphosphate kinase-like" evidence="14">
    <location>
        <begin position="3"/>
        <end position="141"/>
    </location>
</feature>